<accession>A0A6J6GMT0</accession>
<protein>
    <submittedName>
        <fullName evidence="1">Unannotated protein</fullName>
    </submittedName>
</protein>
<dbReference type="SUPFAM" id="SSF53187">
    <property type="entry name" value="Zn-dependent exopeptidases"/>
    <property type="match status" value="1"/>
</dbReference>
<organism evidence="1">
    <name type="scientific">freshwater metagenome</name>
    <dbReference type="NCBI Taxonomy" id="449393"/>
    <lineage>
        <taxon>unclassified sequences</taxon>
        <taxon>metagenomes</taxon>
        <taxon>ecological metagenomes</taxon>
    </lineage>
</organism>
<evidence type="ECO:0000313" key="1">
    <source>
        <dbReference type="EMBL" id="CAB4600195.1"/>
    </source>
</evidence>
<dbReference type="EMBL" id="CAEZUD010000100">
    <property type="protein sequence ID" value="CAB4600195.1"/>
    <property type="molecule type" value="Genomic_DNA"/>
</dbReference>
<sequence>MTSQDVTLHHAEWGSWKERLGTIPILFSAPHNAEQVRDGLPKAAEPGSLDLAIELARLFDASAIGTIPPLHSDPNWDADHPYVIRAKELLPHGFALDLHMMRDRGFPACIGTGTHPELVEGIWQSLESNLENVGLETSVGWPFGAGPQTVTSNLQSAGIKALQLELTPTCFDVKSEAYKKVRNALEKFTRAVINDSLL</sequence>
<proteinExistence type="predicted"/>
<name>A0A6J6GMT0_9ZZZZ</name>
<gene>
    <name evidence="1" type="ORF">UFOPK1778_01217</name>
</gene>
<dbReference type="AlphaFoldDB" id="A0A6J6GMT0"/>
<reference evidence="1" key="1">
    <citation type="submission" date="2020-05" db="EMBL/GenBank/DDBJ databases">
        <authorList>
            <person name="Chiriac C."/>
            <person name="Salcher M."/>
            <person name="Ghai R."/>
            <person name="Kavagutti S V."/>
        </authorList>
    </citation>
    <scope>NUCLEOTIDE SEQUENCE</scope>
</reference>